<comment type="caution">
    <text evidence="4">The sequence shown here is derived from an EMBL/GenBank/DDBJ whole genome shotgun (WGS) entry which is preliminary data.</text>
</comment>
<dbReference type="SUPFAM" id="SSF140990">
    <property type="entry name" value="FtsH protease domain-like"/>
    <property type="match status" value="1"/>
</dbReference>
<feature type="region of interest" description="Disordered" evidence="2">
    <location>
        <begin position="623"/>
        <end position="644"/>
    </location>
</feature>
<dbReference type="EMBL" id="JAQYXL010000001">
    <property type="protein sequence ID" value="MEN3226255.1"/>
    <property type="molecule type" value="Genomic_DNA"/>
</dbReference>
<protein>
    <submittedName>
        <fullName evidence="4">AAA family ATPase</fullName>
    </submittedName>
</protein>
<reference evidence="4 5" key="1">
    <citation type="journal article" date="2023" name="PLoS ONE">
        <title>Complete genome assembly of Hawai'i environmental nontuberculous mycobacteria reveals unexpected co-isolation with methylobacteria.</title>
        <authorList>
            <person name="Hendrix J."/>
            <person name="Epperson L.E."/>
            <person name="Tong E.I."/>
            <person name="Chan Y.L."/>
            <person name="Hasan N.A."/>
            <person name="Dawrs S.N."/>
            <person name="Norton G.J."/>
            <person name="Virdi R."/>
            <person name="Crooks J.L."/>
            <person name="Chan E.D."/>
            <person name="Honda J.R."/>
            <person name="Strong M."/>
        </authorList>
    </citation>
    <scope>NUCLEOTIDE SEQUENCE [LARGE SCALE GENOMIC DNA]</scope>
    <source>
        <strain evidence="4 5">NJH_HI01</strain>
    </source>
</reference>
<dbReference type="InterPro" id="IPR027417">
    <property type="entry name" value="P-loop_NTPase"/>
</dbReference>
<sequence length="644" mass="68444">MVGATVLVGLALASKPQIFRAILDGSPVVSLEVPDDGVEPVSECIRICFGPRKIRDGRPKRGILPERPADRRPGSRKGAVVVGVDKRNRRYGSPEGSKDAAAAIRDLQPLIGVASSPRRDLPGDLLRACEHRIVLGRFDPPSIALVIEEVVGGAPSRQCPSDIAAAADLTDLRLGIHRRRGADGSLDRLEALVRPRLCAMSGGPGLEDLAGYGQAQDLGLTAAADLQAFRRGEIGWSECDRGILLAGPPGVGKTMFARALATTAGLPFIAGSLAQWQSAGEGHLGSTLAAMQAFFEQARRQAPIVALTDELDSFGDRRRFSASHRDYAIQVVNGFLECLDGTVGRDGVFLVGASNFPEAIDPAIVRSGRFERVIAISLPSAYDIAAILRHHLGSDLADLDLTDTARRCVGSTGADCAAWVRRARGDARRAGRAISADDLLRAIGMSSAHRTEPYERRIALHEAGHAVTAYALGIPVRAIALNNGMSENAGFTVCDAKFDDGTRSYFEKVLTALLAGRAAEILVLGAPSAGATADLARATQLAYRLEHEWGLGSRLSNFGAVDGRSVNSSDGSARHTLECILRSCEECALDILASRRAALEAVASALIDRRWLDEEELEQLLATTSAADERSLETPGHGSAEKTR</sequence>
<accession>A0ABU9Z531</accession>
<dbReference type="RefSeq" id="WP_200671434.1">
    <property type="nucleotide sequence ID" value="NZ_JACWCW010000069.1"/>
</dbReference>
<feature type="domain" description="AAA+ ATPase" evidence="3">
    <location>
        <begin position="239"/>
        <end position="380"/>
    </location>
</feature>
<keyword evidence="1" id="KW-0067">ATP-binding</keyword>
<keyword evidence="1" id="KW-0547">Nucleotide-binding</keyword>
<dbReference type="InterPro" id="IPR003960">
    <property type="entry name" value="ATPase_AAA_CS"/>
</dbReference>
<dbReference type="Gene3D" id="1.10.8.60">
    <property type="match status" value="1"/>
</dbReference>
<evidence type="ECO:0000313" key="5">
    <source>
        <dbReference type="Proteomes" id="UP001404845"/>
    </source>
</evidence>
<dbReference type="SMART" id="SM00382">
    <property type="entry name" value="AAA"/>
    <property type="match status" value="1"/>
</dbReference>
<evidence type="ECO:0000256" key="1">
    <source>
        <dbReference type="RuleBase" id="RU003651"/>
    </source>
</evidence>
<dbReference type="InterPro" id="IPR003593">
    <property type="entry name" value="AAA+_ATPase"/>
</dbReference>
<dbReference type="InterPro" id="IPR000642">
    <property type="entry name" value="Peptidase_M41"/>
</dbReference>
<keyword evidence="5" id="KW-1185">Reference proteome</keyword>
<dbReference type="Gene3D" id="1.20.58.760">
    <property type="entry name" value="Peptidase M41"/>
    <property type="match status" value="1"/>
</dbReference>
<dbReference type="Gene3D" id="3.40.50.300">
    <property type="entry name" value="P-loop containing nucleotide triphosphate hydrolases"/>
    <property type="match status" value="1"/>
</dbReference>
<dbReference type="PANTHER" id="PTHR23076">
    <property type="entry name" value="METALLOPROTEASE M41 FTSH"/>
    <property type="match status" value="1"/>
</dbReference>
<dbReference type="PROSITE" id="PS00674">
    <property type="entry name" value="AAA"/>
    <property type="match status" value="1"/>
</dbReference>
<dbReference type="Pfam" id="PF01434">
    <property type="entry name" value="Peptidase_M41"/>
    <property type="match status" value="1"/>
</dbReference>
<dbReference type="Proteomes" id="UP001404845">
    <property type="component" value="Unassembled WGS sequence"/>
</dbReference>
<dbReference type="InterPro" id="IPR037219">
    <property type="entry name" value="Peptidase_M41-like"/>
</dbReference>
<dbReference type="InterPro" id="IPR003959">
    <property type="entry name" value="ATPase_AAA_core"/>
</dbReference>
<dbReference type="PRINTS" id="PR00830">
    <property type="entry name" value="ENDOLAPTASE"/>
</dbReference>
<evidence type="ECO:0000313" key="4">
    <source>
        <dbReference type="EMBL" id="MEN3226255.1"/>
    </source>
</evidence>
<evidence type="ECO:0000256" key="2">
    <source>
        <dbReference type="SAM" id="MobiDB-lite"/>
    </source>
</evidence>
<proteinExistence type="inferred from homology"/>
<organism evidence="4 5">
    <name type="scientific">Methylorubrum rhodesianum</name>
    <dbReference type="NCBI Taxonomy" id="29427"/>
    <lineage>
        <taxon>Bacteria</taxon>
        <taxon>Pseudomonadati</taxon>
        <taxon>Pseudomonadota</taxon>
        <taxon>Alphaproteobacteria</taxon>
        <taxon>Hyphomicrobiales</taxon>
        <taxon>Methylobacteriaceae</taxon>
        <taxon>Methylorubrum</taxon>
    </lineage>
</organism>
<dbReference type="PANTHER" id="PTHR23076:SF97">
    <property type="entry name" value="ATP-DEPENDENT ZINC METALLOPROTEASE YME1L1"/>
    <property type="match status" value="1"/>
</dbReference>
<dbReference type="SUPFAM" id="SSF52540">
    <property type="entry name" value="P-loop containing nucleoside triphosphate hydrolases"/>
    <property type="match status" value="1"/>
</dbReference>
<gene>
    <name evidence="4" type="ORF">PUR21_00945</name>
</gene>
<name>A0ABU9Z531_9HYPH</name>
<evidence type="ECO:0000259" key="3">
    <source>
        <dbReference type="SMART" id="SM00382"/>
    </source>
</evidence>
<comment type="similarity">
    <text evidence="1">Belongs to the AAA ATPase family.</text>
</comment>
<dbReference type="Pfam" id="PF00004">
    <property type="entry name" value="AAA"/>
    <property type="match status" value="1"/>
</dbReference>
<dbReference type="CDD" id="cd19481">
    <property type="entry name" value="RecA-like_protease"/>
    <property type="match status" value="1"/>
</dbReference>